<sequence length="429" mass="51235">MTWTYAKFIEKYGDKYGKDCIKETEDEFNAIIKAEKARLKLNGKIFRFECLYFHFKFGENYEKMQVRAYENNPSVPTSERQKNKGEKAKEREANPETSNYNTEAMSIKRLKEIINDSNLEFKDVGREGHFVDIAGRKKGSSRQTWFPVQMKASKAVIPTFDMDYRYNCPEKFKNTYERFGYYENMIVICHNVKIDEFLIIPPYSKKIPNTCLKYNSGVNKGYYVKKEDIVAKINEYIEKYQELEKPFSDIELLCSKKKQLEIKYIRKRQETFSKVFYMKEIDYGAVDFEIDEIVRVQEKAKNHTDVKGNSFNFKLEKSDEKDTKQPYSIDDNDFYWLNLAGTDYFYVIPSKLMEKDGKIRKTLTLHKEFYPKRQNGGRPYTDAWTYAFRFDWTKLLQENIEYEKEVNRLWCLVREINLSETFIIDQLSL</sequence>
<reference evidence="2 3" key="1">
    <citation type="journal article" date="2014" name="Virology">
        <title>Genome of brown tide virus (AaV), the little giant of the Megaviridae, elucidates NCLDV genome expansion and host-virus coevolution.</title>
        <authorList>
            <person name="Moniruzzaman M."/>
            <person name="LeCleir G.R."/>
            <person name="Brown C.M."/>
            <person name="Gobler C.J."/>
            <person name="Bidle K.D."/>
            <person name="Wilson W.H."/>
            <person name="Wilhelm S.W."/>
        </authorList>
    </citation>
    <scope>NUCLEOTIDE SEQUENCE [LARGE SCALE GENOMIC DNA]</scope>
    <source>
        <strain evidence="2">BtV-01</strain>
    </source>
</reference>
<dbReference type="KEGG" id="vg:20041455"/>
<accession>A0A076FM60</accession>
<organism evidence="2 3">
    <name type="scientific">Aureococcus anophagefferens virus</name>
    <dbReference type="NCBI Taxonomy" id="1474867"/>
    <lineage>
        <taxon>Viruses</taxon>
        <taxon>Varidnaviria</taxon>
        <taxon>Bamfordvirae</taxon>
        <taxon>Nucleocytoviricota</taxon>
        <taxon>Megaviricetes</taxon>
        <taxon>Imitervirales</taxon>
        <taxon>Schizomimiviridae</taxon>
        <taxon>Kratosvirus</taxon>
        <taxon>Kratosvirus quantuckense</taxon>
    </lineage>
</organism>
<dbReference type="RefSeq" id="YP_009052216.1">
    <property type="nucleotide sequence ID" value="NC_024697.1"/>
</dbReference>
<dbReference type="Proteomes" id="UP000028667">
    <property type="component" value="Segment"/>
</dbReference>
<name>A0A076FM60_9VIRU</name>
<dbReference type="Gene3D" id="3.40.1350.10">
    <property type="match status" value="1"/>
</dbReference>
<gene>
    <name evidence="2" type="ORF">AaV_140</name>
</gene>
<feature type="region of interest" description="Disordered" evidence="1">
    <location>
        <begin position="71"/>
        <end position="101"/>
    </location>
</feature>
<dbReference type="EMBL" id="KJ645900">
    <property type="protein sequence ID" value="AII16963.1"/>
    <property type="molecule type" value="Genomic_DNA"/>
</dbReference>
<dbReference type="GO" id="GO:0003676">
    <property type="term" value="F:nucleic acid binding"/>
    <property type="evidence" value="ECO:0007669"/>
    <property type="project" value="InterPro"/>
</dbReference>
<dbReference type="GeneID" id="20041455"/>
<protein>
    <submittedName>
        <fullName evidence="2">Uncharacterized protein</fullName>
    </submittedName>
</protein>
<proteinExistence type="predicted"/>
<evidence type="ECO:0000313" key="2">
    <source>
        <dbReference type="EMBL" id="AII16963.1"/>
    </source>
</evidence>
<keyword evidence="3" id="KW-1185">Reference proteome</keyword>
<evidence type="ECO:0000313" key="3">
    <source>
        <dbReference type="Proteomes" id="UP000028667"/>
    </source>
</evidence>
<dbReference type="InterPro" id="IPR011856">
    <property type="entry name" value="tRNA_endonuc-like_dom_sf"/>
</dbReference>
<feature type="compositionally biased region" description="Basic and acidic residues" evidence="1">
    <location>
        <begin position="79"/>
        <end position="94"/>
    </location>
</feature>
<evidence type="ECO:0000256" key="1">
    <source>
        <dbReference type="SAM" id="MobiDB-lite"/>
    </source>
</evidence>